<dbReference type="Pfam" id="PF01243">
    <property type="entry name" value="PNPOx_N"/>
    <property type="match status" value="1"/>
</dbReference>
<gene>
    <name evidence="2" type="ORF">GOQ27_13525</name>
</gene>
<accession>A0A942UWQ1</accession>
<dbReference type="AlphaFoldDB" id="A0A942UWQ1"/>
<protein>
    <submittedName>
        <fullName evidence="2">Pyridoxamine 5'-phosphate oxidase family protein</fullName>
    </submittedName>
</protein>
<evidence type="ECO:0000259" key="1">
    <source>
        <dbReference type="Pfam" id="PF01243"/>
    </source>
</evidence>
<dbReference type="InterPro" id="IPR012349">
    <property type="entry name" value="Split_barrel_FMN-bd"/>
</dbReference>
<keyword evidence="3" id="KW-1185">Reference proteome</keyword>
<dbReference type="InterPro" id="IPR011576">
    <property type="entry name" value="Pyridox_Oxase_N"/>
</dbReference>
<dbReference type="EMBL" id="WSFT01000050">
    <property type="protein sequence ID" value="MBS4539490.1"/>
    <property type="molecule type" value="Genomic_DNA"/>
</dbReference>
<organism evidence="2 3">
    <name type="scientific">Anaeromonas frigoriresistens</name>
    <dbReference type="NCBI Taxonomy" id="2683708"/>
    <lineage>
        <taxon>Bacteria</taxon>
        <taxon>Bacillati</taxon>
        <taxon>Bacillota</taxon>
        <taxon>Tissierellia</taxon>
        <taxon>Tissierellales</taxon>
        <taxon>Thermohalobacteraceae</taxon>
        <taxon>Anaeromonas</taxon>
    </lineage>
</organism>
<evidence type="ECO:0000313" key="2">
    <source>
        <dbReference type="EMBL" id="MBS4539490.1"/>
    </source>
</evidence>
<sequence>MNNKLSKNELTREIHDVLNEHRSGTLATVLGDYPRSSPVIYFTGNDMDIYILSAGGDKFRAIEKNNNVCFLVNTEYIDYKRIKGLQVFGKAITSTKDSSIMEEAKKYIYDKHLLEQHEDIKIIKVIPEEIVYLDSLQEGNRTKQILKNGEVQTKDADF</sequence>
<feature type="domain" description="Pyridoxamine 5'-phosphate oxidase N-terminal" evidence="1">
    <location>
        <begin position="10"/>
        <end position="131"/>
    </location>
</feature>
<proteinExistence type="predicted"/>
<dbReference type="RefSeq" id="WP_203367407.1">
    <property type="nucleotide sequence ID" value="NZ_WSFT01000050.1"/>
</dbReference>
<dbReference type="Gene3D" id="2.30.110.10">
    <property type="entry name" value="Electron Transport, Fmn-binding Protein, Chain A"/>
    <property type="match status" value="1"/>
</dbReference>
<comment type="caution">
    <text evidence="2">The sequence shown here is derived from an EMBL/GenBank/DDBJ whole genome shotgun (WGS) entry which is preliminary data.</text>
</comment>
<dbReference type="SUPFAM" id="SSF50475">
    <property type="entry name" value="FMN-binding split barrel"/>
    <property type="match status" value="1"/>
</dbReference>
<evidence type="ECO:0000313" key="3">
    <source>
        <dbReference type="Proteomes" id="UP000724672"/>
    </source>
</evidence>
<dbReference type="Proteomes" id="UP000724672">
    <property type="component" value="Unassembled WGS sequence"/>
</dbReference>
<name>A0A942UWQ1_9FIRM</name>
<reference evidence="2" key="1">
    <citation type="submission" date="2019-12" db="EMBL/GenBank/DDBJ databases">
        <title>Clostridiaceae gen. nov. sp. nov., isolated from sediment in Xinjiang, China.</title>
        <authorList>
            <person name="Zhang R."/>
        </authorList>
    </citation>
    <scope>NUCLEOTIDE SEQUENCE</scope>
    <source>
        <strain evidence="2">D2Q-11</strain>
    </source>
</reference>